<feature type="compositionally biased region" description="Pro residues" evidence="8">
    <location>
        <begin position="91"/>
        <end position="103"/>
    </location>
</feature>
<dbReference type="PROSITE" id="PS51032">
    <property type="entry name" value="AP2_ERF"/>
    <property type="match status" value="1"/>
</dbReference>
<dbReference type="CDD" id="cd00010">
    <property type="entry name" value="AAI_LTSS"/>
    <property type="match status" value="1"/>
</dbReference>
<comment type="subcellular location">
    <subcellularLocation>
        <location evidence="1">Nucleus</location>
    </subcellularLocation>
</comment>
<evidence type="ECO:0000259" key="10">
    <source>
        <dbReference type="PROSITE" id="PS51032"/>
    </source>
</evidence>
<protein>
    <recommendedName>
        <fullName evidence="10">AP2/ERF domain-containing protein</fullName>
    </recommendedName>
</protein>
<comment type="similarity">
    <text evidence="7">Belongs to the AP2/ERF transcription factor family. ERF subfamily.</text>
</comment>
<dbReference type="InterPro" id="IPR001471">
    <property type="entry name" value="AP2/ERF_dom"/>
</dbReference>
<dbReference type="Pfam" id="PF00847">
    <property type="entry name" value="AP2"/>
    <property type="match status" value="1"/>
</dbReference>
<keyword evidence="2" id="KW-0936">Ethylene signaling pathway</keyword>
<proteinExistence type="inferred from homology"/>
<keyword evidence="9" id="KW-0812">Transmembrane</keyword>
<keyword evidence="9" id="KW-0472">Membrane</keyword>
<feature type="transmembrane region" description="Helical" evidence="9">
    <location>
        <begin position="335"/>
        <end position="354"/>
    </location>
</feature>
<evidence type="ECO:0000256" key="9">
    <source>
        <dbReference type="SAM" id="Phobius"/>
    </source>
</evidence>
<dbReference type="Gene3D" id="1.10.110.10">
    <property type="entry name" value="Plant lipid-transfer and hydrophobic proteins"/>
    <property type="match status" value="1"/>
</dbReference>
<evidence type="ECO:0000256" key="2">
    <source>
        <dbReference type="ARBA" id="ARBA00022745"/>
    </source>
</evidence>
<keyword evidence="9" id="KW-1133">Transmembrane helix</keyword>
<organism evidence="11 12">
    <name type="scientific">Brassica rapa subsp. trilocularis</name>
    <dbReference type="NCBI Taxonomy" id="1813537"/>
    <lineage>
        <taxon>Eukaryota</taxon>
        <taxon>Viridiplantae</taxon>
        <taxon>Streptophyta</taxon>
        <taxon>Embryophyta</taxon>
        <taxon>Tracheophyta</taxon>
        <taxon>Spermatophyta</taxon>
        <taxon>Magnoliopsida</taxon>
        <taxon>eudicotyledons</taxon>
        <taxon>Gunneridae</taxon>
        <taxon>Pentapetalae</taxon>
        <taxon>rosids</taxon>
        <taxon>malvids</taxon>
        <taxon>Brassicales</taxon>
        <taxon>Brassicaceae</taxon>
        <taxon>Brassiceae</taxon>
        <taxon>Brassica</taxon>
    </lineage>
</organism>
<dbReference type="SMART" id="SM00380">
    <property type="entry name" value="AP2"/>
    <property type="match status" value="1"/>
</dbReference>
<reference evidence="11 12" key="1">
    <citation type="submission" date="2021-03" db="EMBL/GenBank/DDBJ databases">
        <authorList>
            <person name="King G.J."/>
            <person name="Bancroft I."/>
            <person name="Baten A."/>
            <person name="Bloomfield J."/>
            <person name="Borpatragohain P."/>
            <person name="He Z."/>
            <person name="Irish N."/>
            <person name="Irwin J."/>
            <person name="Liu K."/>
            <person name="Mauleon R.P."/>
            <person name="Moore J."/>
            <person name="Morris R."/>
            <person name="Ostergaard L."/>
            <person name="Wang B."/>
            <person name="Wells R."/>
        </authorList>
    </citation>
    <scope>NUCLEOTIDE SEQUENCE [LARGE SCALE GENOMIC DNA]</scope>
    <source>
        <strain evidence="11">R-o-18</strain>
        <tissue evidence="11">Leaf</tissue>
    </source>
</reference>
<name>A0ABQ7NC14_BRACM</name>
<dbReference type="InterPro" id="IPR036955">
    <property type="entry name" value="AP2/ERF_dom_sf"/>
</dbReference>
<feature type="region of interest" description="Disordered" evidence="8">
    <location>
        <begin position="72"/>
        <end position="108"/>
    </location>
</feature>
<evidence type="ECO:0000256" key="7">
    <source>
        <dbReference type="ARBA" id="ARBA00024343"/>
    </source>
</evidence>
<dbReference type="EMBL" id="JADBGQ010000002">
    <property type="protein sequence ID" value="KAG5408435.1"/>
    <property type="molecule type" value="Genomic_DNA"/>
</dbReference>
<feature type="transmembrane region" description="Helical" evidence="9">
    <location>
        <begin position="210"/>
        <end position="229"/>
    </location>
</feature>
<accession>A0ABQ7NC14</accession>
<evidence type="ECO:0000256" key="1">
    <source>
        <dbReference type="ARBA" id="ARBA00004123"/>
    </source>
</evidence>
<dbReference type="InterPro" id="IPR016177">
    <property type="entry name" value="DNA-bd_dom_sf"/>
</dbReference>
<dbReference type="InterPro" id="IPR016140">
    <property type="entry name" value="Bifunc_inhib/LTP/seed_store"/>
</dbReference>
<sequence length="355" mass="38843">MNTSKSKKKQEEAGTKFLGVRRRPWGRYAAEIRDPTTKERHWLGTFDTAEEAALAYDRAARSMRGTRARTNFVYSDMPPSSSVTSIISPDDPTPTPPPPPPAATPCSDDPVDYLMMFNQYSSTDSPMLQPAQVESSYMFGGSPSCYSNSSSDLPPLPSDLSNSCYSQQPWSVEDYSSANYFEGEYVHSPMFSTMPSVSDSLPQVNMEMKFFSFYAIATALLVVANFGIMHTSGQGVSCLNQLAPCLNYLNGTKDVPEVCCNPLKSVIRNNPECLCRMISNRGSSKAEQAGINVNDAQMLPARCGEHVNPIACLTRSRGSTNADQSSSTGNSSSQSYWMTTLAFAVTLLSFILQIN</sequence>
<dbReference type="SUPFAM" id="SSF47699">
    <property type="entry name" value="Bifunctional inhibitor/lipid-transfer protein/seed storage 2S albumin"/>
    <property type="match status" value="1"/>
</dbReference>
<keyword evidence="5" id="KW-0804">Transcription</keyword>
<evidence type="ECO:0000256" key="6">
    <source>
        <dbReference type="ARBA" id="ARBA00023242"/>
    </source>
</evidence>
<dbReference type="Pfam" id="PF14368">
    <property type="entry name" value="LTP_2"/>
    <property type="match status" value="1"/>
</dbReference>
<dbReference type="Gene3D" id="3.30.730.10">
    <property type="entry name" value="AP2/ERF domain"/>
    <property type="match status" value="1"/>
</dbReference>
<dbReference type="Proteomes" id="UP000823674">
    <property type="component" value="Chromosome A02"/>
</dbReference>
<evidence type="ECO:0000313" key="12">
    <source>
        <dbReference type="Proteomes" id="UP000823674"/>
    </source>
</evidence>
<evidence type="ECO:0000256" key="4">
    <source>
        <dbReference type="ARBA" id="ARBA00023125"/>
    </source>
</evidence>
<comment type="caution">
    <text evidence="11">The sequence shown here is derived from an EMBL/GenBank/DDBJ whole genome shotgun (WGS) entry which is preliminary data.</text>
</comment>
<dbReference type="PRINTS" id="PR00367">
    <property type="entry name" value="ETHRSPELEMNT"/>
</dbReference>
<dbReference type="PANTHER" id="PTHR31677">
    <property type="entry name" value="AP2 DOMAIN CLASS TRANSCRIPTION FACTOR"/>
    <property type="match status" value="1"/>
</dbReference>
<keyword evidence="3" id="KW-0805">Transcription regulation</keyword>
<dbReference type="InterPro" id="IPR036312">
    <property type="entry name" value="Bifun_inhib/LTP/seed_sf"/>
</dbReference>
<keyword evidence="4" id="KW-0238">DNA-binding</keyword>
<gene>
    <name evidence="11" type="primary">A02p005810.1_BraROA</name>
    <name evidence="11" type="ORF">IGI04_004754</name>
</gene>
<evidence type="ECO:0000313" key="11">
    <source>
        <dbReference type="EMBL" id="KAG5408435.1"/>
    </source>
</evidence>
<evidence type="ECO:0000256" key="5">
    <source>
        <dbReference type="ARBA" id="ARBA00023163"/>
    </source>
</evidence>
<feature type="compositionally biased region" description="Low complexity" evidence="8">
    <location>
        <begin position="78"/>
        <end position="90"/>
    </location>
</feature>
<evidence type="ECO:0000256" key="3">
    <source>
        <dbReference type="ARBA" id="ARBA00023015"/>
    </source>
</evidence>
<dbReference type="CDD" id="cd00018">
    <property type="entry name" value="AP2"/>
    <property type="match status" value="1"/>
</dbReference>
<evidence type="ECO:0000256" key="8">
    <source>
        <dbReference type="SAM" id="MobiDB-lite"/>
    </source>
</evidence>
<feature type="domain" description="AP2/ERF" evidence="10">
    <location>
        <begin position="16"/>
        <end position="73"/>
    </location>
</feature>
<keyword evidence="12" id="KW-1185">Reference proteome</keyword>
<keyword evidence="6" id="KW-0539">Nucleus</keyword>
<dbReference type="PANTHER" id="PTHR31677:SF264">
    <property type="entry name" value="ETHYLENE-RESPONSIVE TRANSCRIPTION FACTOR LEP"/>
    <property type="match status" value="1"/>
</dbReference>
<dbReference type="SUPFAM" id="SSF54171">
    <property type="entry name" value="DNA-binding domain"/>
    <property type="match status" value="1"/>
</dbReference>